<name>A0ABR0JP38_9EURO</name>
<feature type="domain" description="Trichothecene 3-O-acetyltransferase-like N-terminal" evidence="4">
    <location>
        <begin position="29"/>
        <end position="179"/>
    </location>
</feature>
<evidence type="ECO:0000259" key="4">
    <source>
        <dbReference type="Pfam" id="PF22664"/>
    </source>
</evidence>
<evidence type="ECO:0000256" key="2">
    <source>
        <dbReference type="ARBA" id="ARBA00023315"/>
    </source>
</evidence>
<dbReference type="Pfam" id="PF22664">
    <property type="entry name" value="TRI-like_N"/>
    <property type="match status" value="1"/>
</dbReference>
<keyword evidence="1" id="KW-0808">Transferase</keyword>
<gene>
    <name evidence="5" type="ORF">LTR69_001723</name>
</gene>
<comment type="caution">
    <text evidence="5">The sequence shown here is derived from an EMBL/GenBank/DDBJ whole genome shotgun (WGS) entry which is preliminary data.</text>
</comment>
<evidence type="ECO:0000256" key="3">
    <source>
        <dbReference type="SAM" id="MobiDB-lite"/>
    </source>
</evidence>
<evidence type="ECO:0000313" key="5">
    <source>
        <dbReference type="EMBL" id="KAK5067734.1"/>
    </source>
</evidence>
<proteinExistence type="predicted"/>
<reference evidence="5 6" key="1">
    <citation type="submission" date="2023-08" db="EMBL/GenBank/DDBJ databases">
        <title>Black Yeasts Isolated from many extreme environments.</title>
        <authorList>
            <person name="Coleine C."/>
            <person name="Stajich J.E."/>
            <person name="Selbmann L."/>
        </authorList>
    </citation>
    <scope>NUCLEOTIDE SEQUENCE [LARGE SCALE GENOMIC DNA]</scope>
    <source>
        <strain evidence="5 6">CCFEE 6328</strain>
    </source>
</reference>
<dbReference type="InterPro" id="IPR023213">
    <property type="entry name" value="CAT-like_dom_sf"/>
</dbReference>
<keyword evidence="2" id="KW-0012">Acyltransferase</keyword>
<dbReference type="PANTHER" id="PTHR31896">
    <property type="entry name" value="FAMILY REGULATORY PROTEIN, PUTATIVE (AFU_ORTHOLOGUE AFUA_3G14730)-RELATED"/>
    <property type="match status" value="1"/>
</dbReference>
<keyword evidence="6" id="KW-1185">Reference proteome</keyword>
<dbReference type="InterPro" id="IPR054710">
    <property type="entry name" value="Tri101-like_N"/>
</dbReference>
<dbReference type="Gene3D" id="3.30.559.10">
    <property type="entry name" value="Chloramphenicol acetyltransferase-like domain"/>
    <property type="match status" value="2"/>
</dbReference>
<sequence>MDPEAIQDSSTPLNIELDVLAQQPRLNRLYTQVTFCFELPSDSPLLELEIINTLDRGVELLIANFPWLSGTVVNDDGTFKIRDSQEPLSLIVKDLQDDPDFPTWDIISRANFPFRMLDEDDIAPCRTLTDPDSTALGLPVFLIQANLIKGGLLLTLNGQHGSMDMAGQSQIMYLFAKACRNEPFTLPEMTTGNLDRKTVTDLLEDDMGNESTDDVPESASKGQSKHVEQPEHLVWAYFTFSADSLAARKGLAMKAVQENNFVSADDVLSAVTWQCICKVRLARLGSEESLASTLTRNVDMRRYLSLPPTYPGFVTQSTSHTSPIDLLAQEPLGTVALRLRAALDGTALTRKTRLQASRIRRGEDTTVATSSVPELDVRLSSWAKEDCCGLDFGFGKPDAVRRPRFTEGAREGLVYFLPKAPDGAIAVGICLRTEDMEKLRRDEEFVRFGTYIG</sequence>
<accession>A0ABR0JP38</accession>
<feature type="region of interest" description="Disordered" evidence="3">
    <location>
        <begin position="206"/>
        <end position="225"/>
    </location>
</feature>
<feature type="compositionally biased region" description="Acidic residues" evidence="3">
    <location>
        <begin position="206"/>
        <end position="216"/>
    </location>
</feature>
<dbReference type="PANTHER" id="PTHR31896:SF64">
    <property type="entry name" value="TRICHOTHECENE 3-O-ACETYLTRANSFERASE"/>
    <property type="match status" value="1"/>
</dbReference>
<dbReference type="Proteomes" id="UP001345691">
    <property type="component" value="Unassembled WGS sequence"/>
</dbReference>
<organism evidence="5 6">
    <name type="scientific">Exophiala sideris</name>
    <dbReference type="NCBI Taxonomy" id="1016849"/>
    <lineage>
        <taxon>Eukaryota</taxon>
        <taxon>Fungi</taxon>
        <taxon>Dikarya</taxon>
        <taxon>Ascomycota</taxon>
        <taxon>Pezizomycotina</taxon>
        <taxon>Eurotiomycetes</taxon>
        <taxon>Chaetothyriomycetidae</taxon>
        <taxon>Chaetothyriales</taxon>
        <taxon>Herpotrichiellaceae</taxon>
        <taxon>Exophiala</taxon>
    </lineage>
</organism>
<evidence type="ECO:0000313" key="6">
    <source>
        <dbReference type="Proteomes" id="UP001345691"/>
    </source>
</evidence>
<dbReference type="EMBL" id="JAVRRF010000002">
    <property type="protein sequence ID" value="KAK5067734.1"/>
    <property type="molecule type" value="Genomic_DNA"/>
</dbReference>
<dbReference type="InterPro" id="IPR051283">
    <property type="entry name" value="Sec_Metabolite_Acyltrans"/>
</dbReference>
<evidence type="ECO:0000256" key="1">
    <source>
        <dbReference type="ARBA" id="ARBA00022679"/>
    </source>
</evidence>
<protein>
    <recommendedName>
        <fullName evidence="4">Trichothecene 3-O-acetyltransferase-like N-terminal domain-containing protein</fullName>
    </recommendedName>
</protein>